<protein>
    <submittedName>
        <fullName evidence="6">Uncharacterized protein</fullName>
    </submittedName>
</protein>
<organism evidence="6">
    <name type="scientific">Ostreococcus mediterraneus</name>
    <dbReference type="NCBI Taxonomy" id="1486918"/>
    <lineage>
        <taxon>Eukaryota</taxon>
        <taxon>Viridiplantae</taxon>
        <taxon>Chlorophyta</taxon>
        <taxon>Mamiellophyceae</taxon>
        <taxon>Mamiellales</taxon>
        <taxon>Bathycoccaceae</taxon>
        <taxon>Ostreococcus</taxon>
    </lineage>
</organism>
<dbReference type="GO" id="GO:0008253">
    <property type="term" value="F:5'-nucleotidase activity"/>
    <property type="evidence" value="ECO:0007669"/>
    <property type="project" value="TreeGrafter"/>
</dbReference>
<keyword evidence="3" id="KW-0547">Nucleotide-binding</keyword>
<dbReference type="EMBL" id="HBEW01002145">
    <property type="protein sequence ID" value="CAD8578491.1"/>
    <property type="molecule type" value="Transcribed_RNA"/>
</dbReference>
<feature type="chain" id="PRO_5035956803" evidence="3">
    <location>
        <begin position="20"/>
        <end position="642"/>
    </location>
</feature>
<name>A0A6U0DXR8_9CHLO</name>
<dbReference type="InterPro" id="IPR036907">
    <property type="entry name" value="5'-Nucleotdase_C_sf"/>
</dbReference>
<dbReference type="Pfam" id="PF00149">
    <property type="entry name" value="Metallophos"/>
    <property type="match status" value="1"/>
</dbReference>
<proteinExistence type="inferred from homology"/>
<dbReference type="Gene3D" id="3.90.780.10">
    <property type="entry name" value="5'-Nucleotidase, C-terminal domain"/>
    <property type="match status" value="1"/>
</dbReference>
<evidence type="ECO:0000259" key="4">
    <source>
        <dbReference type="Pfam" id="PF00149"/>
    </source>
</evidence>
<dbReference type="PRINTS" id="PR01607">
    <property type="entry name" value="APYRASEFAMLY"/>
</dbReference>
<dbReference type="InterPro" id="IPR004843">
    <property type="entry name" value="Calcineurin-like_PHP"/>
</dbReference>
<feature type="domain" description="Calcineurin-like phosphoesterase" evidence="4">
    <location>
        <begin position="25"/>
        <end position="260"/>
    </location>
</feature>
<evidence type="ECO:0000256" key="2">
    <source>
        <dbReference type="ARBA" id="ARBA00022729"/>
    </source>
</evidence>
<dbReference type="InterPro" id="IPR006179">
    <property type="entry name" value="5_nucleotidase/apyrase"/>
</dbReference>
<evidence type="ECO:0000313" key="6">
    <source>
        <dbReference type="EMBL" id="CAD8578491.1"/>
    </source>
</evidence>
<accession>A0A6U0DXR8</accession>
<evidence type="ECO:0000313" key="7">
    <source>
        <dbReference type="EMBL" id="CAD8578493.1"/>
    </source>
</evidence>
<dbReference type="PANTHER" id="PTHR11575:SF24">
    <property type="entry name" value="5'-NUCLEOTIDASE"/>
    <property type="match status" value="1"/>
</dbReference>
<dbReference type="GO" id="GO:0009166">
    <property type="term" value="P:nucleotide catabolic process"/>
    <property type="evidence" value="ECO:0007669"/>
    <property type="project" value="InterPro"/>
</dbReference>
<dbReference type="InterPro" id="IPR029052">
    <property type="entry name" value="Metallo-depent_PP-like"/>
</dbReference>
<gene>
    <name evidence="6" type="ORF">OMED0929_LOCUS1761</name>
    <name evidence="7" type="ORF">OMED0929_LOCUS1762</name>
</gene>
<feature type="signal peptide" evidence="3">
    <location>
        <begin position="1"/>
        <end position="19"/>
    </location>
</feature>
<dbReference type="AlphaFoldDB" id="A0A6U0DXR8"/>
<dbReference type="SUPFAM" id="SSF56300">
    <property type="entry name" value="Metallo-dependent phosphatases"/>
    <property type="match status" value="1"/>
</dbReference>
<comment type="similarity">
    <text evidence="1 3">Belongs to the 5'-nucleotidase family.</text>
</comment>
<sequence>MKSTLAAVLFASLTVGAHAGALSLTILSMNDHHSQLEAKDFDLTVSDSTTKATTGEKVNVDVGGFPMTVAAMNAVETAEVSASRSVMKLHAGDAITGGSYYSLFKGVADAKMMAHACFHAMAIGNHEFDDGDASLANFIGNMTNATLCSAGTQVLSSNVVAGPSSPLLSKYSKSYTFTLGSERVGVVGVTIKKKTEQSSFPDAGTTVSEEKAAAQAEIDALVSLGVDKIILLTHVNYNLDKTWMATLNNVDVVVGGDAHALLGEVTELTGMSARTEGPFPTELTNGDGKKVCVVQSWWGARTFGKLQVEFDSNGDVTSCTGKPQFAYDSTTFKNATDDVAFTATQKTAMVTYLNTLDNWHATTPDPTTAASLKVYKDQVSILKATKLADVSENICFERIPGQGRSTLCDVSASYEHGGAACQLVAKGFLHRTKTADIAIQNGGGCRVDIAKGDFTINDGYTMLPFSNTIVTLNMTGAEIKAVLEDALSASHDGADPSTGAYPYVAGLRMDIDMSKAKGSRVLNVEINSRLAGSWSNIDTSATYEVATNNYIAAGKDGYVTFATSSVAGTYADTYMEYAQTMIDYAREMKTLVAPPVAEMSTKSYINLNGTSHTPSPPPPSSASRLTHTFTFAALLAGFLVLH</sequence>
<dbReference type="InterPro" id="IPR006146">
    <property type="entry name" value="5'-Nucleotdase_CS"/>
</dbReference>
<dbReference type="InterPro" id="IPR008334">
    <property type="entry name" value="5'-Nucleotdase_C"/>
</dbReference>
<keyword evidence="2 3" id="KW-0732">Signal</keyword>
<dbReference type="EMBL" id="HBEW01002146">
    <property type="protein sequence ID" value="CAD8578493.1"/>
    <property type="molecule type" value="Transcribed_RNA"/>
</dbReference>
<dbReference type="PANTHER" id="PTHR11575">
    <property type="entry name" value="5'-NUCLEOTIDASE-RELATED"/>
    <property type="match status" value="1"/>
</dbReference>
<evidence type="ECO:0000256" key="3">
    <source>
        <dbReference type="RuleBase" id="RU362119"/>
    </source>
</evidence>
<reference evidence="6" key="1">
    <citation type="submission" date="2021-01" db="EMBL/GenBank/DDBJ databases">
        <authorList>
            <person name="Corre E."/>
            <person name="Pelletier E."/>
            <person name="Niang G."/>
            <person name="Scheremetjew M."/>
            <person name="Finn R."/>
            <person name="Kale V."/>
            <person name="Holt S."/>
            <person name="Cochrane G."/>
            <person name="Meng A."/>
            <person name="Brown T."/>
            <person name="Cohen L."/>
        </authorList>
    </citation>
    <scope>NUCLEOTIDE SEQUENCE</scope>
    <source>
        <strain evidence="6">Clade-D-RCC2572</strain>
    </source>
</reference>
<feature type="domain" description="5'-Nucleotidase C-terminal" evidence="5">
    <location>
        <begin position="415"/>
        <end position="562"/>
    </location>
</feature>
<dbReference type="GO" id="GO:0000166">
    <property type="term" value="F:nucleotide binding"/>
    <property type="evidence" value="ECO:0007669"/>
    <property type="project" value="UniProtKB-KW"/>
</dbReference>
<dbReference type="GO" id="GO:0008768">
    <property type="term" value="F:UDP-sugar diphosphatase activity"/>
    <property type="evidence" value="ECO:0007669"/>
    <property type="project" value="TreeGrafter"/>
</dbReference>
<evidence type="ECO:0000259" key="5">
    <source>
        <dbReference type="Pfam" id="PF02872"/>
    </source>
</evidence>
<dbReference type="PROSITE" id="PS00786">
    <property type="entry name" value="5_NUCLEOTIDASE_2"/>
    <property type="match status" value="1"/>
</dbReference>
<keyword evidence="3" id="KW-0378">Hydrolase</keyword>
<dbReference type="Pfam" id="PF02872">
    <property type="entry name" value="5_nucleotid_C"/>
    <property type="match status" value="1"/>
</dbReference>
<dbReference type="GO" id="GO:0046872">
    <property type="term" value="F:metal ion binding"/>
    <property type="evidence" value="ECO:0007669"/>
    <property type="project" value="InterPro"/>
</dbReference>
<dbReference type="Gene3D" id="3.60.21.10">
    <property type="match status" value="1"/>
</dbReference>
<evidence type="ECO:0000256" key="1">
    <source>
        <dbReference type="ARBA" id="ARBA00006654"/>
    </source>
</evidence>
<dbReference type="SUPFAM" id="SSF55816">
    <property type="entry name" value="5'-nucleotidase (syn. UDP-sugar hydrolase), C-terminal domain"/>
    <property type="match status" value="1"/>
</dbReference>